<dbReference type="AlphaFoldDB" id="A0A2U1CGD6"/>
<feature type="domain" description="HTH cro/C1-type" evidence="2">
    <location>
        <begin position="7"/>
        <end position="61"/>
    </location>
</feature>
<evidence type="ECO:0000259" key="2">
    <source>
        <dbReference type="PROSITE" id="PS50943"/>
    </source>
</evidence>
<dbReference type="Pfam" id="PF01381">
    <property type="entry name" value="HTH_3"/>
    <property type="match status" value="2"/>
</dbReference>
<dbReference type="GeneID" id="99614113"/>
<dbReference type="PANTHER" id="PTHR46558">
    <property type="entry name" value="TRACRIPTIONAL REGULATORY PROTEIN-RELATED-RELATED"/>
    <property type="match status" value="1"/>
</dbReference>
<dbReference type="RefSeq" id="WP_371744255.1">
    <property type="nucleotide sequence ID" value="NZ_CAUFHD010000026.1"/>
</dbReference>
<dbReference type="SUPFAM" id="SSF47413">
    <property type="entry name" value="lambda repressor-like DNA-binding domains"/>
    <property type="match status" value="2"/>
</dbReference>
<name>A0A2U1CGD6_9FIRM</name>
<dbReference type="PROSITE" id="PS50943">
    <property type="entry name" value="HTH_CROC1"/>
    <property type="match status" value="2"/>
</dbReference>
<keyword evidence="1" id="KW-0238">DNA-binding</keyword>
<dbReference type="InterPro" id="IPR001387">
    <property type="entry name" value="Cro/C1-type_HTH"/>
</dbReference>
<dbReference type="Gene3D" id="1.10.260.40">
    <property type="entry name" value="lambda repressor-like DNA-binding domains"/>
    <property type="match status" value="2"/>
</dbReference>
<proteinExistence type="predicted"/>
<dbReference type="GO" id="GO:0003677">
    <property type="term" value="F:DNA binding"/>
    <property type="evidence" value="ECO:0007669"/>
    <property type="project" value="UniProtKB-KW"/>
</dbReference>
<feature type="domain" description="HTH cro/C1-type" evidence="2">
    <location>
        <begin position="82"/>
        <end position="136"/>
    </location>
</feature>
<evidence type="ECO:0000313" key="3">
    <source>
        <dbReference type="EMBL" id="PVY59963.1"/>
    </source>
</evidence>
<accession>A0A2U1CGD6</accession>
<dbReference type="InterPro" id="IPR010982">
    <property type="entry name" value="Lambda_DNA-bd_dom_sf"/>
</dbReference>
<organism evidence="3 4">
    <name type="scientific">Intestinimonas butyriciproducens</name>
    <dbReference type="NCBI Taxonomy" id="1297617"/>
    <lineage>
        <taxon>Bacteria</taxon>
        <taxon>Bacillati</taxon>
        <taxon>Bacillota</taxon>
        <taxon>Clostridia</taxon>
        <taxon>Eubacteriales</taxon>
        <taxon>Intestinimonas</taxon>
    </lineage>
</organism>
<sequence length="147" mass="16952">MIIRSNLKEVRQDHDITQQEVAAILGVAQNTYSQYENGKIELTAPVLIQLADYYQVSIDYLLGHTGTGRTGNSNMTIMDTRMRELREDRDLSQAQVAKILNCDQSLYSKYERGQRELPLRFALLLADYYHVSLDYLMCRTTKKEIAL</sequence>
<dbReference type="Proteomes" id="UP000245778">
    <property type="component" value="Unassembled WGS sequence"/>
</dbReference>
<dbReference type="SMART" id="SM00530">
    <property type="entry name" value="HTH_XRE"/>
    <property type="match status" value="2"/>
</dbReference>
<gene>
    <name evidence="3" type="ORF">C7373_101478</name>
</gene>
<dbReference type="EMBL" id="QEKK01000001">
    <property type="protein sequence ID" value="PVY59963.1"/>
    <property type="molecule type" value="Genomic_DNA"/>
</dbReference>
<dbReference type="CDD" id="cd00093">
    <property type="entry name" value="HTH_XRE"/>
    <property type="match status" value="2"/>
</dbReference>
<evidence type="ECO:0000256" key="1">
    <source>
        <dbReference type="ARBA" id="ARBA00023125"/>
    </source>
</evidence>
<comment type="caution">
    <text evidence="3">The sequence shown here is derived from an EMBL/GenBank/DDBJ whole genome shotgun (WGS) entry which is preliminary data.</text>
</comment>
<protein>
    <submittedName>
        <fullName evidence="3">Transcriptional regulator with XRE-family HTH domain</fullName>
    </submittedName>
</protein>
<reference evidence="3 4" key="1">
    <citation type="submission" date="2018-04" db="EMBL/GenBank/DDBJ databases">
        <title>Genomic Encyclopedia of Type Strains, Phase IV (KMG-IV): sequencing the most valuable type-strain genomes for metagenomic binning, comparative biology and taxonomic classification.</title>
        <authorList>
            <person name="Goeker M."/>
        </authorList>
    </citation>
    <scope>NUCLEOTIDE SEQUENCE [LARGE SCALE GENOMIC DNA]</scope>
    <source>
        <strain evidence="3 4">DSM 26588</strain>
    </source>
</reference>
<evidence type="ECO:0000313" key="4">
    <source>
        <dbReference type="Proteomes" id="UP000245778"/>
    </source>
</evidence>
<dbReference type="PANTHER" id="PTHR46558:SF11">
    <property type="entry name" value="HTH-TYPE TRANSCRIPTIONAL REGULATOR XRE"/>
    <property type="match status" value="1"/>
</dbReference>